<dbReference type="SUPFAM" id="SSF50044">
    <property type="entry name" value="SH3-domain"/>
    <property type="match status" value="1"/>
</dbReference>
<evidence type="ECO:0000256" key="2">
    <source>
        <dbReference type="ARBA" id="ARBA00022658"/>
    </source>
</evidence>
<dbReference type="Gene3D" id="2.30.30.40">
    <property type="entry name" value="SH3 Domains"/>
    <property type="match status" value="1"/>
</dbReference>
<dbReference type="GO" id="GO:0005886">
    <property type="term" value="C:plasma membrane"/>
    <property type="evidence" value="ECO:0007669"/>
    <property type="project" value="TreeGrafter"/>
</dbReference>
<evidence type="ECO:0000259" key="7">
    <source>
        <dbReference type="PROSITE" id="PS50009"/>
    </source>
</evidence>
<dbReference type="EMBL" id="CP119940">
    <property type="protein sequence ID" value="WFD04248.1"/>
    <property type="molecule type" value="Genomic_DNA"/>
</dbReference>
<dbReference type="SUPFAM" id="SSF48366">
    <property type="entry name" value="Ras GEF"/>
    <property type="match status" value="1"/>
</dbReference>
<dbReference type="InterPro" id="IPR000651">
    <property type="entry name" value="Ras-like_Gua-exchang_fac_N"/>
</dbReference>
<feature type="compositionally biased region" description="Polar residues" evidence="5">
    <location>
        <begin position="65"/>
        <end position="104"/>
    </location>
</feature>
<dbReference type="InterPro" id="IPR001895">
    <property type="entry name" value="RASGEF_cat_dom"/>
</dbReference>
<reference evidence="9" key="1">
    <citation type="submission" date="2023-03" db="EMBL/GenBank/DDBJ databases">
        <title>Mating type loci evolution in Malassezia.</title>
        <authorList>
            <person name="Coelho M.A."/>
        </authorList>
    </citation>
    <scope>NUCLEOTIDE SEQUENCE</scope>
    <source>
        <strain evidence="9">CBS 7876</strain>
    </source>
</reference>
<dbReference type="InterPro" id="IPR036028">
    <property type="entry name" value="SH3-like_dom_sf"/>
</dbReference>
<feature type="compositionally biased region" description="Basic and acidic residues" evidence="5">
    <location>
        <begin position="500"/>
        <end position="509"/>
    </location>
</feature>
<dbReference type="AlphaFoldDB" id="A0AAF0IU88"/>
<feature type="region of interest" description="Disordered" evidence="5">
    <location>
        <begin position="466"/>
        <end position="545"/>
    </location>
</feature>
<keyword evidence="10" id="KW-1185">Reference proteome</keyword>
<organism evidence="9 10">
    <name type="scientific">Malassezia obtusa</name>
    <dbReference type="NCBI Taxonomy" id="76774"/>
    <lineage>
        <taxon>Eukaryota</taxon>
        <taxon>Fungi</taxon>
        <taxon>Dikarya</taxon>
        <taxon>Basidiomycota</taxon>
        <taxon>Ustilaginomycotina</taxon>
        <taxon>Malasseziomycetes</taxon>
        <taxon>Malasseziales</taxon>
        <taxon>Malasseziaceae</taxon>
        <taxon>Malassezia</taxon>
    </lineage>
</organism>
<evidence type="ECO:0000259" key="6">
    <source>
        <dbReference type="PROSITE" id="PS50002"/>
    </source>
</evidence>
<feature type="compositionally biased region" description="Low complexity" evidence="5">
    <location>
        <begin position="526"/>
        <end position="545"/>
    </location>
</feature>
<evidence type="ECO:0000313" key="10">
    <source>
        <dbReference type="Proteomes" id="UP001214603"/>
    </source>
</evidence>
<dbReference type="SMART" id="SM00326">
    <property type="entry name" value="SH3"/>
    <property type="match status" value="1"/>
</dbReference>
<dbReference type="PANTHER" id="PTHR23113">
    <property type="entry name" value="GUANINE NUCLEOTIDE EXCHANGE FACTOR"/>
    <property type="match status" value="1"/>
</dbReference>
<dbReference type="PROSITE" id="PS50009">
    <property type="entry name" value="RASGEF_CAT"/>
    <property type="match status" value="1"/>
</dbReference>
<dbReference type="CDD" id="cd00155">
    <property type="entry name" value="RasGEF"/>
    <property type="match status" value="1"/>
</dbReference>
<feature type="domain" description="N-terminal Ras-GEF" evidence="8">
    <location>
        <begin position="550"/>
        <end position="666"/>
    </location>
</feature>
<evidence type="ECO:0000259" key="8">
    <source>
        <dbReference type="PROSITE" id="PS50212"/>
    </source>
</evidence>
<sequence length="1068" mass="116819">MSPSAPKRDAATTPVEMVALFDFDPSISSGCVRLVAGQIVMRYFSDASGWSDIETHGERGWVPSSFLSEPTTKSKQHSMLDSPASSATDRAPQPGSSTSCFRTSTPLASDSSLVELYIPESPPAMLEPSINHARELYDALRGSHDPDASLRDFAAAIHALVDDVKGSQRIPNQLATAQCDALVQLLNELGARVLAMQSQASPSGAAAALRLNSVVLAATELVDVAMAPRYRDRDSHLVNSDGTVSHASSLLDELSLHDTCSSIRNSVESSQSSRNLERPEWLDSSERRSLEVLTMSPAQLLAVAHTAYDQTASITAAFYGQLHTFEDFSLLLAFQCLVDAGRELATSVSCLTALVDCAAAHTGEAWVAPPVAQEHIAVQAELSHVFTLFCEMVALRAEVQHTMSQCSGMERRTQVLGVTNPMLSASARAIRSLAALLEHAPPSLMLQITRPSYAMQVLWRTALQRSARGVTPPPRRAGSSSDDKGPLHPELLAVRPPPARVHESPEPIDARSAGGSPGLDAREQVGGAPAPSLAESPAPAPAGGELVRNAHGDVVGGSLPALVRWLCEEDRGAHSTPIRAFFWCFRMYTEAEELVHLLLHVYHGSPSDWCVQLHAVHVLFAWLKHYWLARDDFTVLPTLSAFVDEAHDARVQPSVDGLAALVRWRMRLGSGGQLVQLQIECTEEGPRVQSVLLTQGGERLQLGLCGNDYVPKNAPQTDSSALYAAHAPRVPGMPPPPVPLVSKSLLASLRTAPDIWRVPVLDIDAMELARQITIAEARLFASVLPNELLFRTVPYNQPGNRTIKSSAMHTREMATFTTQLTNWMGECILRETELKRRTVLLKYFVRLGSASLELHNYNLLMAVQGALNSSTILRLKRTWAGLSPKTIALFEEQRAVMEHTRNFHEYRARLRREPGAVLPFLGLVSTDLTFCMSGNPKMRAGPHGEVINFTRCTKLAHILAEVQRFQARPYALTEVPEIQAFLTNLRQEVSLANCVETYAAAAEQLYQRSLQLEPREEHASLSRSRKANLVALPWGSGARRNSNERDSSSDEASIDSKLSRLERVMKLW</sequence>
<feature type="domain" description="SH3" evidence="6">
    <location>
        <begin position="12"/>
        <end position="72"/>
    </location>
</feature>
<keyword evidence="1 4" id="KW-0728">SH3 domain</keyword>
<dbReference type="InterPro" id="IPR008937">
    <property type="entry name" value="Ras-like_GEF"/>
</dbReference>
<dbReference type="Gene3D" id="1.20.870.10">
    <property type="entry name" value="Son of sevenless (SoS) protein Chain: S domain 1"/>
    <property type="match status" value="1"/>
</dbReference>
<keyword evidence="2 3" id="KW-0344">Guanine-nucleotide releasing factor</keyword>
<feature type="domain" description="Ras-GEF" evidence="7">
    <location>
        <begin position="764"/>
        <end position="1015"/>
    </location>
</feature>
<evidence type="ECO:0000313" key="9">
    <source>
        <dbReference type="EMBL" id="WFD04248.1"/>
    </source>
</evidence>
<dbReference type="Proteomes" id="UP001214603">
    <property type="component" value="Chromosome 7"/>
</dbReference>
<evidence type="ECO:0000256" key="1">
    <source>
        <dbReference type="ARBA" id="ARBA00022443"/>
    </source>
</evidence>
<dbReference type="GO" id="GO:0005085">
    <property type="term" value="F:guanyl-nucleotide exchange factor activity"/>
    <property type="evidence" value="ECO:0007669"/>
    <property type="project" value="UniProtKB-KW"/>
</dbReference>
<dbReference type="PROSITE" id="PS50002">
    <property type="entry name" value="SH3"/>
    <property type="match status" value="1"/>
</dbReference>
<dbReference type="Gene3D" id="1.10.840.10">
    <property type="entry name" value="Ras guanine-nucleotide exchange factors catalytic domain"/>
    <property type="match status" value="1"/>
</dbReference>
<dbReference type="InterPro" id="IPR001452">
    <property type="entry name" value="SH3_domain"/>
</dbReference>
<evidence type="ECO:0000256" key="5">
    <source>
        <dbReference type="SAM" id="MobiDB-lite"/>
    </source>
</evidence>
<accession>A0AAF0IU88</accession>
<protein>
    <submittedName>
        <fullName evidence="9">Ras guanine nucleotide exchange factor bud5</fullName>
    </submittedName>
</protein>
<dbReference type="SMART" id="SM00147">
    <property type="entry name" value="RasGEF"/>
    <property type="match status" value="1"/>
</dbReference>
<dbReference type="PANTHER" id="PTHR23113:SF354">
    <property type="entry name" value="BUD SITE SELECTION PROTEIN 5"/>
    <property type="match status" value="1"/>
</dbReference>
<dbReference type="Pfam" id="PF00618">
    <property type="entry name" value="RasGEF_N"/>
    <property type="match status" value="1"/>
</dbReference>
<feature type="region of interest" description="Disordered" evidence="5">
    <location>
        <begin position="61"/>
        <end position="104"/>
    </location>
</feature>
<dbReference type="InterPro" id="IPR036964">
    <property type="entry name" value="RASGEF_cat_dom_sf"/>
</dbReference>
<dbReference type="InterPro" id="IPR023578">
    <property type="entry name" value="Ras_GEF_dom_sf"/>
</dbReference>
<evidence type="ECO:0000256" key="4">
    <source>
        <dbReference type="PROSITE-ProRule" id="PRU00192"/>
    </source>
</evidence>
<name>A0AAF0IU88_9BASI</name>
<dbReference type="GO" id="GO:0007265">
    <property type="term" value="P:Ras protein signal transduction"/>
    <property type="evidence" value="ECO:0007669"/>
    <property type="project" value="TreeGrafter"/>
</dbReference>
<dbReference type="CDD" id="cd06224">
    <property type="entry name" value="REM"/>
    <property type="match status" value="1"/>
</dbReference>
<evidence type="ECO:0000256" key="3">
    <source>
        <dbReference type="PROSITE-ProRule" id="PRU00168"/>
    </source>
</evidence>
<dbReference type="PROSITE" id="PS50212">
    <property type="entry name" value="RASGEF_NTER"/>
    <property type="match status" value="1"/>
</dbReference>
<dbReference type="Pfam" id="PF00617">
    <property type="entry name" value="RasGEF"/>
    <property type="match status" value="1"/>
</dbReference>
<proteinExistence type="predicted"/>
<gene>
    <name evidence="9" type="primary">BUD5</name>
    <name evidence="9" type="ORF">MOBT1_002953</name>
</gene>